<reference evidence="2" key="1">
    <citation type="journal article" date="2014" name="Genome Announc.">
        <title>Complete sequencing and chromosome-scale genome assembly of the industrial progenitor strain P2niaD18 from the penicillin producer Penicillium chrysogenum.</title>
        <authorList>
            <person name="Specht T."/>
            <person name="Dahlmann T.A."/>
            <person name="Zadra I."/>
            <person name="Kurnsteiner H."/>
            <person name="Kuck U."/>
        </authorList>
    </citation>
    <scope>NUCLEOTIDE SEQUENCE [LARGE SCALE GENOMIC DNA]</scope>
    <source>
        <strain evidence="2">P2niaD18</strain>
    </source>
</reference>
<dbReference type="EMBL" id="CM002799">
    <property type="protein sequence ID" value="KZN89806.1"/>
    <property type="molecule type" value="Genomic_DNA"/>
</dbReference>
<name>A0A167UYR4_PENCH</name>
<gene>
    <name evidence="2" type="ORF">EN45_084420</name>
</gene>
<organism evidence="2">
    <name type="scientific">Penicillium chrysogenum</name>
    <name type="common">Penicillium notatum</name>
    <dbReference type="NCBI Taxonomy" id="5076"/>
    <lineage>
        <taxon>Eukaryota</taxon>
        <taxon>Fungi</taxon>
        <taxon>Dikarya</taxon>
        <taxon>Ascomycota</taxon>
        <taxon>Pezizomycotina</taxon>
        <taxon>Eurotiomycetes</taxon>
        <taxon>Eurotiomycetidae</taxon>
        <taxon>Eurotiales</taxon>
        <taxon>Aspergillaceae</taxon>
        <taxon>Penicillium</taxon>
        <taxon>Penicillium chrysogenum species complex</taxon>
    </lineage>
</organism>
<dbReference type="Proteomes" id="UP000076449">
    <property type="component" value="Chromosome II"/>
</dbReference>
<feature type="compositionally biased region" description="Basic and acidic residues" evidence="1">
    <location>
        <begin position="489"/>
        <end position="520"/>
    </location>
</feature>
<dbReference type="Gene3D" id="3.30.200.20">
    <property type="entry name" value="Phosphorylase Kinase, domain 1"/>
    <property type="match status" value="1"/>
</dbReference>
<evidence type="ECO:0000313" key="2">
    <source>
        <dbReference type="EMBL" id="KZN89806.1"/>
    </source>
</evidence>
<dbReference type="PANTHER" id="PTHR21310">
    <property type="entry name" value="AMINOGLYCOSIDE PHOSPHOTRANSFERASE-RELATED-RELATED"/>
    <property type="match status" value="1"/>
</dbReference>
<dbReference type="AlphaFoldDB" id="A0A167UYR4"/>
<dbReference type="InterPro" id="IPR011009">
    <property type="entry name" value="Kinase-like_dom_sf"/>
</dbReference>
<dbReference type="SUPFAM" id="SSF56112">
    <property type="entry name" value="Protein kinase-like (PK-like)"/>
    <property type="match status" value="1"/>
</dbReference>
<dbReference type="PhylomeDB" id="A0A167UYR4"/>
<sequence length="535" mass="61713">MRPRMPYDDVAWEKSEEIADTWILQFFDHNVARPVGDFLLKHHKPDDPVRFAILGKGAFNIALWMSYKSGIAATIRFPQPGAAMFPEEKLRKEVAIMRYIRDKTSIPVPLVLHWGPKEDSPLEIGPFIIMEYMGHDTSMYDLLNFPECPVEERGRLNPNIQEHILKTLYGELAGVLLQLSKPSFSRIGSLSQVDDLTWEVKSRPLSIDSNELVRVGSLPQSKLPSPETTFTTASSYLEALAEIHIAHLTHQRNDAIESVDDCRRKFVARHLFRKLARERKLTQRWIAFDKGPFKIWCDDLRPTNVLLNKDLKITGVVDWEFTYTAPIEFTYAPPWWLLIERPEYWPQGLDDWTDVFDRRLQTFLQAMIDCENAASVQEEQRLSGPMRESWESGDFWIVYAARRGNAFDSIYWNKVDQRFFGQTENADDAWRERLGLLSDEEKDEMEELVAKKVKEMESRVLAWDPDEYTLSHIDIAKTHAAKQAKKAQGGKEQEEGKEDEPKSEGKKVEDDAIDARRPIDTDVEQMAGKLAQLAA</sequence>
<feature type="region of interest" description="Disordered" evidence="1">
    <location>
        <begin position="479"/>
        <end position="522"/>
    </location>
</feature>
<proteinExistence type="predicted"/>
<protein>
    <submittedName>
        <fullName evidence="2">Altered inheritance of mitochondria protein</fullName>
    </submittedName>
</protein>
<accession>A0A167UYR4</accession>
<dbReference type="InterPro" id="IPR051678">
    <property type="entry name" value="AGP_Transferase"/>
</dbReference>
<dbReference type="PANTHER" id="PTHR21310:SF37">
    <property type="entry name" value="AMINOGLYCOSIDE PHOSPHOTRANSFERASE DOMAIN-CONTAINING PROTEIN"/>
    <property type="match status" value="1"/>
</dbReference>
<evidence type="ECO:0000256" key="1">
    <source>
        <dbReference type="SAM" id="MobiDB-lite"/>
    </source>
</evidence>